<protein>
    <submittedName>
        <fullName evidence="1">Uncharacterized protein</fullName>
    </submittedName>
</protein>
<sequence>MHANTSAGWMDGWSDAQRREEKSGLLYIHLPLTKPPPPLHVTQMFSGAVSVKRWKKKVLQSSSCNRKKTVFPKSGSS</sequence>
<proteinExistence type="predicted"/>
<organism evidence="1 2">
    <name type="scientific">Patagioenas fasciata monilis</name>
    <dbReference type="NCBI Taxonomy" id="372326"/>
    <lineage>
        <taxon>Eukaryota</taxon>
        <taxon>Metazoa</taxon>
        <taxon>Chordata</taxon>
        <taxon>Craniata</taxon>
        <taxon>Vertebrata</taxon>
        <taxon>Euteleostomi</taxon>
        <taxon>Archelosauria</taxon>
        <taxon>Archosauria</taxon>
        <taxon>Dinosauria</taxon>
        <taxon>Saurischia</taxon>
        <taxon>Theropoda</taxon>
        <taxon>Coelurosauria</taxon>
        <taxon>Aves</taxon>
        <taxon>Neognathae</taxon>
        <taxon>Neoaves</taxon>
        <taxon>Columbimorphae</taxon>
        <taxon>Columbiformes</taxon>
        <taxon>Columbidae</taxon>
        <taxon>Patagioenas</taxon>
    </lineage>
</organism>
<name>A0A1V4J5F8_PATFA</name>
<dbReference type="AlphaFoldDB" id="A0A1V4J5F8"/>
<evidence type="ECO:0000313" key="2">
    <source>
        <dbReference type="Proteomes" id="UP000190648"/>
    </source>
</evidence>
<gene>
    <name evidence="1" type="ORF">AV530_016954</name>
</gene>
<reference evidence="1 2" key="1">
    <citation type="submission" date="2016-02" db="EMBL/GenBank/DDBJ databases">
        <title>Band-tailed pigeon sequencing and assembly.</title>
        <authorList>
            <person name="Soares A.E."/>
            <person name="Novak B.J."/>
            <person name="Rice E.S."/>
            <person name="O'Connell B."/>
            <person name="Chang D."/>
            <person name="Weber S."/>
            <person name="Shapiro B."/>
        </authorList>
    </citation>
    <scope>NUCLEOTIDE SEQUENCE [LARGE SCALE GENOMIC DNA]</scope>
    <source>
        <strain evidence="1">BTP2013</strain>
        <tissue evidence="1">Blood</tissue>
    </source>
</reference>
<dbReference type="EMBL" id="LSYS01009367">
    <property type="protein sequence ID" value="OPJ67027.1"/>
    <property type="molecule type" value="Genomic_DNA"/>
</dbReference>
<keyword evidence="2" id="KW-1185">Reference proteome</keyword>
<dbReference type="Proteomes" id="UP000190648">
    <property type="component" value="Unassembled WGS sequence"/>
</dbReference>
<evidence type="ECO:0000313" key="1">
    <source>
        <dbReference type="EMBL" id="OPJ67027.1"/>
    </source>
</evidence>
<comment type="caution">
    <text evidence="1">The sequence shown here is derived from an EMBL/GenBank/DDBJ whole genome shotgun (WGS) entry which is preliminary data.</text>
</comment>
<accession>A0A1V4J5F8</accession>